<organism evidence="15 16">
    <name type="scientific">Shewanella xiamenensis</name>
    <dbReference type="NCBI Taxonomy" id="332186"/>
    <lineage>
        <taxon>Bacteria</taxon>
        <taxon>Pseudomonadati</taxon>
        <taxon>Pseudomonadota</taxon>
        <taxon>Gammaproteobacteria</taxon>
        <taxon>Alteromonadales</taxon>
        <taxon>Shewanellaceae</taxon>
        <taxon>Shewanella</taxon>
    </lineage>
</organism>
<dbReference type="GO" id="GO:0005737">
    <property type="term" value="C:cytoplasm"/>
    <property type="evidence" value="ECO:0007669"/>
    <property type="project" value="InterPro"/>
</dbReference>
<gene>
    <name evidence="15" type="ORF">QM089_21865</name>
</gene>
<dbReference type="Gene3D" id="3.40.50.180">
    <property type="entry name" value="Methylesterase CheB, C-terminal domain"/>
    <property type="match status" value="1"/>
</dbReference>
<name>A0AAE4TR26_9GAMM</name>
<dbReference type="InterPro" id="IPR052155">
    <property type="entry name" value="Biofilm_reg_signaling"/>
</dbReference>
<dbReference type="InterPro" id="IPR029063">
    <property type="entry name" value="SAM-dependent_MTases_sf"/>
</dbReference>
<evidence type="ECO:0000259" key="13">
    <source>
        <dbReference type="PROSITE" id="PS50883"/>
    </source>
</evidence>
<evidence type="ECO:0000259" key="9">
    <source>
        <dbReference type="PROSITE" id="PS50112"/>
    </source>
</evidence>
<feature type="domain" description="EAL" evidence="13">
    <location>
        <begin position="1253"/>
        <end position="1514"/>
    </location>
</feature>
<dbReference type="PANTHER" id="PTHR44757">
    <property type="entry name" value="DIGUANYLATE CYCLASE DGCP"/>
    <property type="match status" value="1"/>
</dbReference>
<dbReference type="CDD" id="cd00130">
    <property type="entry name" value="PAS"/>
    <property type="match status" value="1"/>
</dbReference>
<dbReference type="NCBIfam" id="TIGR00229">
    <property type="entry name" value="sensory_box"/>
    <property type="match status" value="1"/>
</dbReference>
<dbReference type="EMBL" id="JASGOQ010000002">
    <property type="protein sequence ID" value="MDV5392844.1"/>
    <property type="molecule type" value="Genomic_DNA"/>
</dbReference>
<dbReference type="InterPro" id="IPR035965">
    <property type="entry name" value="PAS-like_dom_sf"/>
</dbReference>
<dbReference type="EC" id="2.1.1.80" evidence="3"/>
<dbReference type="SMART" id="SM00091">
    <property type="entry name" value="PAS"/>
    <property type="match status" value="3"/>
</dbReference>
<keyword evidence="7" id="KW-0378">Hydrolase</keyword>
<keyword evidence="8" id="KW-0175">Coiled coil</keyword>
<keyword evidence="5" id="KW-0808">Transferase</keyword>
<dbReference type="CDD" id="cd01949">
    <property type="entry name" value="GGDEF"/>
    <property type="match status" value="1"/>
</dbReference>
<dbReference type="PROSITE" id="PS50122">
    <property type="entry name" value="CHEB"/>
    <property type="match status" value="1"/>
</dbReference>
<keyword evidence="6" id="KW-0949">S-adenosyl-L-methionine</keyword>
<dbReference type="InterPro" id="IPR022641">
    <property type="entry name" value="CheR_N"/>
</dbReference>
<dbReference type="InterPro" id="IPR035919">
    <property type="entry name" value="EAL_sf"/>
</dbReference>
<evidence type="ECO:0000313" key="15">
    <source>
        <dbReference type="EMBL" id="MDV5392844.1"/>
    </source>
</evidence>
<feature type="domain" description="PAS" evidence="9">
    <location>
        <begin position="833"/>
        <end position="906"/>
    </location>
</feature>
<comment type="cofactor">
    <cofactor evidence="2">
        <name>Mg(2+)</name>
        <dbReference type="ChEBI" id="CHEBI:18420"/>
    </cofactor>
</comment>
<dbReference type="Gene3D" id="3.40.50.150">
    <property type="entry name" value="Vaccinia Virus protein VP39"/>
    <property type="match status" value="1"/>
</dbReference>
<dbReference type="Pfam" id="PF01339">
    <property type="entry name" value="CheB_methylest"/>
    <property type="match status" value="1"/>
</dbReference>
<dbReference type="InterPro" id="IPR001633">
    <property type="entry name" value="EAL_dom"/>
</dbReference>
<dbReference type="InterPro" id="IPR036804">
    <property type="entry name" value="CheR_N_sf"/>
</dbReference>
<dbReference type="GO" id="GO:0006935">
    <property type="term" value="P:chemotaxis"/>
    <property type="evidence" value="ECO:0007669"/>
    <property type="project" value="UniProtKB-UniRule"/>
</dbReference>
<dbReference type="Gene3D" id="3.30.450.20">
    <property type="entry name" value="PAS domain"/>
    <property type="match status" value="3"/>
</dbReference>
<dbReference type="SUPFAM" id="SSF55785">
    <property type="entry name" value="PYP-like sensor domain (PAS domain)"/>
    <property type="match status" value="2"/>
</dbReference>
<dbReference type="RefSeq" id="WP_317521345.1">
    <property type="nucleotide sequence ID" value="NZ_JASGOQ010000002.1"/>
</dbReference>
<dbReference type="Gene3D" id="3.30.70.270">
    <property type="match status" value="1"/>
</dbReference>
<dbReference type="PROSITE" id="PS50887">
    <property type="entry name" value="GGDEF"/>
    <property type="match status" value="1"/>
</dbReference>
<dbReference type="SUPFAM" id="SSF47757">
    <property type="entry name" value="Chemotaxis receptor methyltransferase CheR, N-terminal domain"/>
    <property type="match status" value="1"/>
</dbReference>
<dbReference type="CDD" id="cd16434">
    <property type="entry name" value="CheB-CheR_fusion"/>
    <property type="match status" value="1"/>
</dbReference>
<dbReference type="Gene3D" id="1.10.155.10">
    <property type="entry name" value="Chemotaxis receptor methyltransferase CheR, N-terminal domain"/>
    <property type="match status" value="1"/>
</dbReference>
<feature type="active site" evidence="7">
    <location>
        <position position="135"/>
    </location>
</feature>
<dbReference type="GO" id="GO:0008984">
    <property type="term" value="F:protein-glutamate methylesterase activity"/>
    <property type="evidence" value="ECO:0007669"/>
    <property type="project" value="InterPro"/>
</dbReference>
<evidence type="ECO:0000256" key="7">
    <source>
        <dbReference type="PROSITE-ProRule" id="PRU00050"/>
    </source>
</evidence>
<evidence type="ECO:0000256" key="1">
    <source>
        <dbReference type="ARBA" id="ARBA00001541"/>
    </source>
</evidence>
<dbReference type="InterPro" id="IPR035909">
    <property type="entry name" value="CheB_C"/>
</dbReference>
<protein>
    <recommendedName>
        <fullName evidence="3">protein-glutamate O-methyltransferase</fullName>
        <ecNumber evidence="3">2.1.1.80</ecNumber>
    </recommendedName>
</protein>
<dbReference type="InterPro" id="IPR043128">
    <property type="entry name" value="Rev_trsase/Diguanyl_cyclase"/>
</dbReference>
<dbReference type="SUPFAM" id="SSF55073">
    <property type="entry name" value="Nucleotide cyclase"/>
    <property type="match status" value="1"/>
</dbReference>
<evidence type="ECO:0000259" key="11">
    <source>
        <dbReference type="PROSITE" id="PS50122"/>
    </source>
</evidence>
<dbReference type="Gene3D" id="3.20.20.450">
    <property type="entry name" value="EAL domain"/>
    <property type="match status" value="1"/>
</dbReference>
<dbReference type="InterPro" id="IPR022642">
    <property type="entry name" value="CheR_C"/>
</dbReference>
<evidence type="ECO:0000313" key="16">
    <source>
        <dbReference type="Proteomes" id="UP001187859"/>
    </source>
</evidence>
<evidence type="ECO:0000256" key="8">
    <source>
        <dbReference type="SAM" id="Coils"/>
    </source>
</evidence>
<dbReference type="SUPFAM" id="SSF52738">
    <property type="entry name" value="Methylesterase CheB, C-terminal domain"/>
    <property type="match status" value="1"/>
</dbReference>
<sequence length="1516" mass="171506">MKQTSQPLLVVGVAASAGGLEALSLFLRKLPIHANLCVVIAQHLSPDHESMLAKLLSRESLLKVETAADGMMLGAGKAYVIPPAVNAVVHDMKICLTAADQFGVPKPSANELFVSLADQFAERACAVVLSGTGSDGARGCREIKAHGGFTFAQSPSQAKYDGMPLAAIDTACIDRVLPAEEIGKELVRLAEFKDLSADRFKKPIHKDSLSRILQLVFEETGVDFSNYKDNTLHRRIDRRLIATDTSSWMEYEKYLSENLEEVQKLYQDLLISVTAFFRDASAFTELELALRQIIQRKSKGDEIRVWVAGCATGEEAYSIAMILYDLLDGQIFDYRLQVFATDIDLKALAIARKGRYDATSLKGLKPNLIKRHFNAVNDGFQISKHLREFVVFAKQNLVGDPAFLRLDLVSCRNVLIYMKAELQKQIQATFHYGLNPGGFLFLGRSESLPGSELFESKIADCRLFVRKEGNNHDIYRRYKLINRSISTKTATAPKSISVLDNVDDKIIRAVARYVTQKAFVIDEVMDIRFIYGDLTEITQLRKGRTSLNLQDIIHPHLQLEIKGLIFKAKKEGIAQHSRAISHQSHYLYFDVLPLADEYDKTPIYLVRYEVSATAPVNISPEAQGEQNSKLLQLQHELSAMREHLQTVIEELETSNEELQAVNEELQSANEELQSTNEELETSNEELQSTNEELTTVNEEIQVKSNEIQALNSDLQNLQQSLPHPLLVLDKELRLVHFNEAAKKIIDVSEQHLGELIELIPQKFPLPDIRLLLNRTSQHGETIQQQLKSEEHSYLLTVTNYRHTKGYGNGAILLFWENTELVDLYQSLQQMVINNNLQARAIEAAEQGILIVDAQKEDMPILYVNKAFSEMTGYAPEEVFGQNCRFLQGPDTDPLARLGIRAAIQQQQRYKCLLKNYRKDGSSFWNRLSIAPVFESGKLTHYIGIQSDVTDTINSQSEALLAQTVFGNTSEKIAIFNQQQMLTYANKALQSILSPDRLLTTIHYTHLFNLMNEQRFDHGWQEIIQSDNWQGELLLSTGDLATPHYVSVSKVIDPSDQSLRLVLLATDIGELKAREQRLHKLAFYDDLTRLGNRLYLNQRLQETVSRHQRKGARFGLLFLDLDNFKRINDSLGHAFGDNILQHFADVLRKLSRESDFCARISGDEFVVLIDEIEQPQQAQHFAARIIEALKKPIKVSQERLFVSASIGIAIYPDDGKEADLLLRNADIAMYRAKQSGKNQFQFVDADRSDELRQQLKLEGDLRRAFYDDEDIGLVLHYQPYYSNTSPPKLIGAEALVRCHHPQLGDLTPKQILPAVKSANLVEAFDLWVMKQILQQRQIWAEQFQNFKHFQLSINLHAQHLQTLCHPSNLLGSLLSSMTDLSWLTIEVTEDALISQSSNVKKSLKMLVDLGVKVAIDDFGVGYSNFLYLTELNAISTVKLDRTLLKRIEQDEMKRHKIEALVKMLKQFGFETVAEGIETSAHFKAITGLKLDVLQGFFLNKPMMASMLAKTFETNTQN</sequence>
<feature type="domain" description="PAC" evidence="10">
    <location>
        <begin position="907"/>
        <end position="960"/>
    </location>
</feature>
<evidence type="ECO:0000256" key="5">
    <source>
        <dbReference type="ARBA" id="ARBA00022679"/>
    </source>
</evidence>
<dbReference type="GO" id="GO:0000156">
    <property type="term" value="F:phosphorelay response regulator activity"/>
    <property type="evidence" value="ECO:0007669"/>
    <property type="project" value="InterPro"/>
</dbReference>
<dbReference type="SUPFAM" id="SSF53335">
    <property type="entry name" value="S-adenosyl-L-methionine-dependent methyltransferases"/>
    <property type="match status" value="1"/>
</dbReference>
<dbReference type="InterPro" id="IPR000014">
    <property type="entry name" value="PAS"/>
</dbReference>
<dbReference type="SMART" id="SM00138">
    <property type="entry name" value="MeTrc"/>
    <property type="match status" value="1"/>
</dbReference>
<keyword evidence="4" id="KW-0489">Methyltransferase</keyword>
<dbReference type="SMART" id="SM00052">
    <property type="entry name" value="EAL"/>
    <property type="match status" value="1"/>
</dbReference>
<dbReference type="SMART" id="SM00267">
    <property type="entry name" value="GGDEF"/>
    <property type="match status" value="1"/>
</dbReference>
<dbReference type="InterPro" id="IPR000780">
    <property type="entry name" value="CheR_MeTrfase"/>
</dbReference>
<dbReference type="PANTHER" id="PTHR44757:SF2">
    <property type="entry name" value="BIOFILM ARCHITECTURE MAINTENANCE PROTEIN MBAA"/>
    <property type="match status" value="1"/>
</dbReference>
<evidence type="ECO:0000256" key="6">
    <source>
        <dbReference type="ARBA" id="ARBA00022691"/>
    </source>
</evidence>
<feature type="domain" description="GGDEF" evidence="14">
    <location>
        <begin position="1111"/>
        <end position="1244"/>
    </location>
</feature>
<evidence type="ECO:0000256" key="4">
    <source>
        <dbReference type="ARBA" id="ARBA00022603"/>
    </source>
</evidence>
<evidence type="ECO:0000259" key="14">
    <source>
        <dbReference type="PROSITE" id="PS50887"/>
    </source>
</evidence>
<accession>A0AAE4TR26</accession>
<dbReference type="Pfam" id="PF00563">
    <property type="entry name" value="EAL"/>
    <property type="match status" value="1"/>
</dbReference>
<evidence type="ECO:0000256" key="2">
    <source>
        <dbReference type="ARBA" id="ARBA00001946"/>
    </source>
</evidence>
<feature type="coiled-coil region" evidence="8">
    <location>
        <begin position="630"/>
        <end position="720"/>
    </location>
</feature>
<comment type="caution">
    <text evidence="15">The sequence shown here is derived from an EMBL/GenBank/DDBJ whole genome shotgun (WGS) entry which is preliminary data.</text>
</comment>
<evidence type="ECO:0000259" key="10">
    <source>
        <dbReference type="PROSITE" id="PS50113"/>
    </source>
</evidence>
<dbReference type="PRINTS" id="PR00996">
    <property type="entry name" value="CHERMTFRASE"/>
</dbReference>
<dbReference type="FunFam" id="3.30.70.270:FF:000001">
    <property type="entry name" value="Diguanylate cyclase domain protein"/>
    <property type="match status" value="1"/>
</dbReference>
<dbReference type="CDD" id="cd01948">
    <property type="entry name" value="EAL"/>
    <property type="match status" value="1"/>
</dbReference>
<dbReference type="PROSITE" id="PS50112">
    <property type="entry name" value="PAS"/>
    <property type="match status" value="1"/>
</dbReference>
<dbReference type="InterPro" id="IPR001610">
    <property type="entry name" value="PAC"/>
</dbReference>
<reference evidence="15" key="1">
    <citation type="submission" date="2023-05" db="EMBL/GenBank/DDBJ databases">
        <title>Colonisation of extended spectrum b-lactamase- and carbapenemase-producing bacteria on hospital surfaces from low- and middle-income countries.</title>
        <authorList>
            <person name="Nieto-Rosado M."/>
            <person name="Sands K."/>
            <person name="Iregbu K."/>
            <person name="Zahra R."/>
            <person name="Mazarati J.B."/>
            <person name="Mehtar S."/>
            <person name="Barnards-Group B."/>
            <person name="Walsh T.R."/>
        </authorList>
    </citation>
    <scope>NUCLEOTIDE SEQUENCE</scope>
    <source>
        <strain evidence="15">PP-E493</strain>
    </source>
</reference>
<dbReference type="NCBIfam" id="TIGR00254">
    <property type="entry name" value="GGDEF"/>
    <property type="match status" value="1"/>
</dbReference>
<dbReference type="SMART" id="SM00086">
    <property type="entry name" value="PAC"/>
    <property type="match status" value="1"/>
</dbReference>
<feature type="domain" description="CheB-type methylesterase" evidence="11">
    <location>
        <begin position="7"/>
        <end position="193"/>
    </location>
</feature>
<feature type="active site" evidence="7">
    <location>
        <position position="16"/>
    </location>
</feature>
<dbReference type="PROSITE" id="PS50113">
    <property type="entry name" value="PAC"/>
    <property type="match status" value="1"/>
</dbReference>
<feature type="domain" description="CheR-type methyltransferase" evidence="12">
    <location>
        <begin position="203"/>
        <end position="450"/>
    </location>
</feature>
<comment type="catalytic activity">
    <reaction evidence="1">
        <text>L-glutamyl-[protein] + S-adenosyl-L-methionine = [protein]-L-glutamate 5-O-methyl ester + S-adenosyl-L-homocysteine</text>
        <dbReference type="Rhea" id="RHEA:24452"/>
        <dbReference type="Rhea" id="RHEA-COMP:10208"/>
        <dbReference type="Rhea" id="RHEA-COMP:10311"/>
        <dbReference type="ChEBI" id="CHEBI:29973"/>
        <dbReference type="ChEBI" id="CHEBI:57856"/>
        <dbReference type="ChEBI" id="CHEBI:59789"/>
        <dbReference type="ChEBI" id="CHEBI:82795"/>
        <dbReference type="EC" id="2.1.1.80"/>
    </reaction>
</comment>
<dbReference type="PROSITE" id="PS50123">
    <property type="entry name" value="CHER"/>
    <property type="match status" value="1"/>
</dbReference>
<evidence type="ECO:0000256" key="3">
    <source>
        <dbReference type="ARBA" id="ARBA00012534"/>
    </source>
</evidence>
<keyword evidence="7" id="KW-0145">Chemotaxis</keyword>
<dbReference type="GO" id="GO:0008983">
    <property type="term" value="F:protein-glutamate O-methyltransferase activity"/>
    <property type="evidence" value="ECO:0007669"/>
    <property type="project" value="UniProtKB-EC"/>
</dbReference>
<proteinExistence type="predicted"/>
<dbReference type="Pfam" id="PF13426">
    <property type="entry name" value="PAS_9"/>
    <property type="match status" value="1"/>
</dbReference>
<dbReference type="InterPro" id="IPR029787">
    <property type="entry name" value="Nucleotide_cyclase"/>
</dbReference>
<evidence type="ECO:0000259" key="12">
    <source>
        <dbReference type="PROSITE" id="PS50123"/>
    </source>
</evidence>
<dbReference type="InterPro" id="IPR000673">
    <property type="entry name" value="Sig_transdc_resp-reg_Me-estase"/>
</dbReference>
<dbReference type="InterPro" id="IPR000700">
    <property type="entry name" value="PAS-assoc_C"/>
</dbReference>
<feature type="active site" evidence="7">
    <location>
        <position position="43"/>
    </location>
</feature>
<dbReference type="SUPFAM" id="SSF57997">
    <property type="entry name" value="Tropomyosin"/>
    <property type="match status" value="1"/>
</dbReference>
<dbReference type="Pfam" id="PF03705">
    <property type="entry name" value="CheR_N"/>
    <property type="match status" value="1"/>
</dbReference>
<dbReference type="Pfam" id="PF00990">
    <property type="entry name" value="GGDEF"/>
    <property type="match status" value="1"/>
</dbReference>
<dbReference type="GO" id="GO:0032259">
    <property type="term" value="P:methylation"/>
    <property type="evidence" value="ECO:0007669"/>
    <property type="project" value="UniProtKB-KW"/>
</dbReference>
<dbReference type="InterPro" id="IPR000160">
    <property type="entry name" value="GGDEF_dom"/>
</dbReference>
<dbReference type="SUPFAM" id="SSF141868">
    <property type="entry name" value="EAL domain-like"/>
    <property type="match status" value="1"/>
</dbReference>
<dbReference type="Pfam" id="PF01739">
    <property type="entry name" value="CheR"/>
    <property type="match status" value="1"/>
</dbReference>
<dbReference type="Pfam" id="PF13596">
    <property type="entry name" value="PAS_10"/>
    <property type="match status" value="1"/>
</dbReference>
<dbReference type="Proteomes" id="UP001187859">
    <property type="component" value="Unassembled WGS sequence"/>
</dbReference>
<dbReference type="PROSITE" id="PS50883">
    <property type="entry name" value="EAL"/>
    <property type="match status" value="1"/>
</dbReference>